<evidence type="ECO:0000256" key="2">
    <source>
        <dbReference type="ARBA" id="ARBA00023239"/>
    </source>
</evidence>
<dbReference type="EMBL" id="LNVX01000244">
    <property type="protein sequence ID" value="OEG71028.1"/>
    <property type="molecule type" value="Genomic_DNA"/>
</dbReference>
<dbReference type="InterPro" id="IPR004647">
    <property type="entry name" value="Fe-S_hydro-lyase_TtdB-typ_cat"/>
</dbReference>
<comment type="similarity">
    <text evidence="1">Belongs to the class-I fumarase family.</text>
</comment>
<keyword evidence="2" id="KW-0456">Lyase</keyword>
<accession>A0A1E5IM39</accession>
<gene>
    <name evidence="4" type="ORF">ATZ36_03220</name>
</gene>
<dbReference type="PANTHER" id="PTHR43351:SF2">
    <property type="entry name" value="L(+)-TARTRATE DEHYDRATASE SUBUNIT BETA-RELATED"/>
    <property type="match status" value="1"/>
</dbReference>
<name>A0A1E5IM39_ENDTX</name>
<dbReference type="Pfam" id="PF05683">
    <property type="entry name" value="Fumerase_C"/>
    <property type="match status" value="1"/>
</dbReference>
<dbReference type="SUPFAM" id="SSF117457">
    <property type="entry name" value="FumA C-terminal domain-like"/>
    <property type="match status" value="1"/>
</dbReference>
<evidence type="ECO:0000256" key="1">
    <source>
        <dbReference type="ARBA" id="ARBA00008876"/>
    </source>
</evidence>
<organism evidence="4 5">
    <name type="scientific">Endomicrobium trichonymphae</name>
    <dbReference type="NCBI Taxonomy" id="1408204"/>
    <lineage>
        <taxon>Bacteria</taxon>
        <taxon>Pseudomonadati</taxon>
        <taxon>Elusimicrobiota</taxon>
        <taxon>Endomicrobiia</taxon>
        <taxon>Endomicrobiales</taxon>
        <taxon>Endomicrobiaceae</taxon>
        <taxon>Candidatus Endomicrobiellum</taxon>
    </lineage>
</organism>
<sequence length="173" mass="18585">MKINLLDLILNPKMLKAGQRILLSGTFYTARDAAHKRIIDMLDSGSAVPFNLKNAAIYYCGPSPAKPDAVIGACGPTTSSRMDVFTPRILKEGVKFLIGKGARSESVVNSIKENGAVYLVATGGVAALLSKTVKKADLVAFEDLRPEAIYKLEVEDMPLIVAIDSDDGNVFKL</sequence>
<dbReference type="AlphaFoldDB" id="A0A1E5IM39"/>
<proteinExistence type="inferred from homology"/>
<comment type="caution">
    <text evidence="4">The sequence shown here is derived from an EMBL/GenBank/DDBJ whole genome shotgun (WGS) entry which is preliminary data.</text>
</comment>
<keyword evidence="5" id="KW-1185">Reference proteome</keyword>
<feature type="domain" description="Fe-S hydro-lyase tartrate dehydratase beta-type catalytic" evidence="3">
    <location>
        <begin position="14"/>
        <end position="172"/>
    </location>
</feature>
<evidence type="ECO:0000313" key="4">
    <source>
        <dbReference type="EMBL" id="OEG71028.1"/>
    </source>
</evidence>
<reference evidence="4 5" key="1">
    <citation type="submission" date="2015-11" db="EMBL/GenBank/DDBJ databases">
        <title>Evidence for parallel genomic evolution in an endosymbiosis of termite gut flagellates.</title>
        <authorList>
            <person name="Zheng H."/>
        </authorList>
    </citation>
    <scope>NUCLEOTIDE SEQUENCE [LARGE SCALE GENOMIC DNA]</scope>
    <source>
        <strain evidence="4 5">CET450</strain>
    </source>
</reference>
<dbReference type="Gene3D" id="3.20.130.10">
    <property type="entry name" value="Fe-S hydro-lyase, tartrate dehydratase beta-type, catalytic domain"/>
    <property type="match status" value="1"/>
</dbReference>
<dbReference type="Proteomes" id="UP000095237">
    <property type="component" value="Unassembled WGS sequence"/>
</dbReference>
<dbReference type="InterPro" id="IPR036660">
    <property type="entry name" value="Fe-S_hydroAse_TtdB_cat_sf"/>
</dbReference>
<dbReference type="GO" id="GO:0016836">
    <property type="term" value="F:hydro-lyase activity"/>
    <property type="evidence" value="ECO:0007669"/>
    <property type="project" value="InterPro"/>
</dbReference>
<evidence type="ECO:0000313" key="5">
    <source>
        <dbReference type="Proteomes" id="UP000095237"/>
    </source>
</evidence>
<protein>
    <submittedName>
        <fullName evidence="4">Fumarate hydratase</fullName>
    </submittedName>
</protein>
<dbReference type="PANTHER" id="PTHR43351">
    <property type="entry name" value="L(+)-TARTRATE DEHYDRATASE SUBUNIT BETA"/>
    <property type="match status" value="1"/>
</dbReference>
<evidence type="ECO:0000259" key="3">
    <source>
        <dbReference type="Pfam" id="PF05683"/>
    </source>
</evidence>
<dbReference type="NCBIfam" id="TIGR00723">
    <property type="entry name" value="ttdB_fumA_fumB"/>
    <property type="match status" value="1"/>
</dbReference>